<dbReference type="GO" id="GO:0016829">
    <property type="term" value="F:lyase activity"/>
    <property type="evidence" value="ECO:0007669"/>
    <property type="project" value="UniProtKB-KW"/>
</dbReference>
<feature type="compositionally biased region" description="Basic and acidic residues" evidence="4">
    <location>
        <begin position="400"/>
        <end position="413"/>
    </location>
</feature>
<dbReference type="InterPro" id="IPR029045">
    <property type="entry name" value="ClpP/crotonase-like_dom_sf"/>
</dbReference>
<dbReference type="HOGENOM" id="CLU_009834_7_6_1"/>
<comment type="similarity">
    <text evidence="1">Belongs to the enoyl-CoA hydratase/isomerase family.</text>
</comment>
<protein>
    <submittedName>
        <fullName evidence="5">Uncharacterized protein</fullName>
    </submittedName>
</protein>
<dbReference type="GeneID" id="18255916"/>
<feature type="compositionally biased region" description="Low complexity" evidence="4">
    <location>
        <begin position="440"/>
        <end position="452"/>
    </location>
</feature>
<dbReference type="PANTHER" id="PTHR11941:SF171">
    <property type="entry name" value="SD19268P"/>
    <property type="match status" value="1"/>
</dbReference>
<dbReference type="OMA" id="LERCNDQ"/>
<evidence type="ECO:0000313" key="5">
    <source>
        <dbReference type="EMBL" id="EGS22353.1"/>
    </source>
</evidence>
<keyword evidence="2" id="KW-0843">Virulence</keyword>
<evidence type="ECO:0000256" key="1">
    <source>
        <dbReference type="ARBA" id="ARBA00005254"/>
    </source>
</evidence>
<dbReference type="OrthoDB" id="410701at2759"/>
<keyword evidence="3" id="KW-0456">Lyase</keyword>
<reference evidence="5 6" key="1">
    <citation type="journal article" date="2011" name="Cell">
        <title>Insight into structure and assembly of the nuclear pore complex by utilizing the genome of a eukaryotic thermophile.</title>
        <authorList>
            <person name="Amlacher S."/>
            <person name="Sarges P."/>
            <person name="Flemming D."/>
            <person name="van Noort V."/>
            <person name="Kunze R."/>
            <person name="Devos D.P."/>
            <person name="Arumugam M."/>
            <person name="Bork P."/>
            <person name="Hurt E."/>
        </authorList>
    </citation>
    <scope>NUCLEOTIDE SEQUENCE [LARGE SCALE GENOMIC DNA]</scope>
    <source>
        <strain evidence="6">DSM 1495 / CBS 144.50 / IMI 039719</strain>
    </source>
</reference>
<dbReference type="eggNOG" id="KOG1679">
    <property type="taxonomic scope" value="Eukaryota"/>
</dbReference>
<dbReference type="FunFam" id="3.90.226.10:FF:000058">
    <property type="entry name" value="Enoyl-CoA hydratase/isomerase family protein"/>
    <property type="match status" value="1"/>
</dbReference>
<dbReference type="InterPro" id="IPR001753">
    <property type="entry name" value="Enoyl-CoA_hydra/iso"/>
</dbReference>
<dbReference type="PANTHER" id="PTHR11941">
    <property type="entry name" value="ENOYL-COA HYDRATASE-RELATED"/>
    <property type="match status" value="1"/>
</dbReference>
<keyword evidence="6" id="KW-1185">Reference proteome</keyword>
<evidence type="ECO:0000313" key="6">
    <source>
        <dbReference type="Proteomes" id="UP000008066"/>
    </source>
</evidence>
<dbReference type="Gene3D" id="1.20.120.20">
    <property type="entry name" value="Apolipoprotein"/>
    <property type="match status" value="1"/>
</dbReference>
<dbReference type="GO" id="GO:0005739">
    <property type="term" value="C:mitochondrion"/>
    <property type="evidence" value="ECO:0007669"/>
    <property type="project" value="TreeGrafter"/>
</dbReference>
<dbReference type="CDD" id="cd06558">
    <property type="entry name" value="crotonase-like"/>
    <property type="match status" value="1"/>
</dbReference>
<dbReference type="STRING" id="759272.G0S2X0"/>
<feature type="region of interest" description="Disordered" evidence="4">
    <location>
        <begin position="394"/>
        <end position="452"/>
    </location>
</feature>
<dbReference type="Proteomes" id="UP000008066">
    <property type="component" value="Unassembled WGS sequence"/>
</dbReference>
<organism evidence="6">
    <name type="scientific">Chaetomium thermophilum (strain DSM 1495 / CBS 144.50 / IMI 039719)</name>
    <name type="common">Thermochaetoides thermophila</name>
    <dbReference type="NCBI Taxonomy" id="759272"/>
    <lineage>
        <taxon>Eukaryota</taxon>
        <taxon>Fungi</taxon>
        <taxon>Dikarya</taxon>
        <taxon>Ascomycota</taxon>
        <taxon>Pezizomycotina</taxon>
        <taxon>Sordariomycetes</taxon>
        <taxon>Sordariomycetidae</taxon>
        <taxon>Sordariales</taxon>
        <taxon>Chaetomiaceae</taxon>
        <taxon>Thermochaetoides</taxon>
    </lineage>
</organism>
<dbReference type="GO" id="GO:0006635">
    <property type="term" value="P:fatty acid beta-oxidation"/>
    <property type="evidence" value="ECO:0007669"/>
    <property type="project" value="TreeGrafter"/>
</dbReference>
<dbReference type="Pfam" id="PF00378">
    <property type="entry name" value="ECH_1"/>
    <property type="match status" value="1"/>
</dbReference>
<dbReference type="Gene3D" id="3.90.226.10">
    <property type="entry name" value="2-enoyl-CoA Hydratase, Chain A, domain 1"/>
    <property type="match status" value="1"/>
</dbReference>
<evidence type="ECO:0000256" key="2">
    <source>
        <dbReference type="ARBA" id="ARBA00023026"/>
    </source>
</evidence>
<dbReference type="AlphaFoldDB" id="G0S2X0"/>
<dbReference type="SUPFAM" id="SSF52096">
    <property type="entry name" value="ClpP/crotonase"/>
    <property type="match status" value="1"/>
</dbReference>
<evidence type="ECO:0000256" key="4">
    <source>
        <dbReference type="SAM" id="MobiDB-lite"/>
    </source>
</evidence>
<name>G0S2X0_CHATD</name>
<evidence type="ECO:0000256" key="3">
    <source>
        <dbReference type="ARBA" id="ARBA00023239"/>
    </source>
</evidence>
<accession>G0S2X0</accession>
<dbReference type="KEGG" id="cthr:CTHT_0018780"/>
<dbReference type="RefSeq" id="XP_006692372.1">
    <property type="nucleotide sequence ID" value="XM_006692309.1"/>
</dbReference>
<dbReference type="EMBL" id="GL988040">
    <property type="protein sequence ID" value="EGS22353.1"/>
    <property type="molecule type" value="Genomic_DNA"/>
</dbReference>
<gene>
    <name evidence="5" type="ORF">CTHT_0018780</name>
</gene>
<sequence>MAPLTMGPRILLSLSPSSALRFTSQTLRTVLRRHGAAAFYSSTSSGPLIRVTDLPAPGSGHIRILELNRPEARNAISKALLASLREEIDAVHEQYDPVTGEELPKPSWAKRFGGVAGEDERGPTRALIIASAVDTCFCAGADLKERKGFTQEETAAFLDALRSTFSSLSSLPIPTISAISSIALGGGLELALSTHFRVLSSNAQVGLPETRLGIIPGAGGTYRLPALIGIPRARDLILTGRRVGAAEAYFLGIADRLVEVGPENEEEAKQWEAMSEEERGKKFLDTARRAALSEAVRLAQEICEGGPIAIRAALRAVEQPSEERENAMYERVVRTEDRDEALRAFAEKRKPVFKGSHQKAVVDSAKDTLTKVDHAISQKLVDGIDIGTKAADTLKSTTESARDKAQDLVDKVRTATSTSTGEAKGKVHEAAGAAKGMTSEATGKAKGAMGEAAGKTKGAMDMAKGKMDEMASNVKGAAKERWRGM</sequence>
<proteinExistence type="inferred from homology"/>